<evidence type="ECO:0000256" key="5">
    <source>
        <dbReference type="ARBA" id="ARBA00022679"/>
    </source>
</evidence>
<feature type="transmembrane region" description="Helical" evidence="11">
    <location>
        <begin position="25"/>
        <end position="44"/>
    </location>
</feature>
<evidence type="ECO:0000256" key="1">
    <source>
        <dbReference type="ARBA" id="ARBA00000085"/>
    </source>
</evidence>
<keyword evidence="11" id="KW-1133">Transmembrane helix</keyword>
<dbReference type="InterPro" id="IPR003660">
    <property type="entry name" value="HAMP_dom"/>
</dbReference>
<dbReference type="InterPro" id="IPR004358">
    <property type="entry name" value="Sig_transdc_His_kin-like_C"/>
</dbReference>
<evidence type="ECO:0000256" key="8">
    <source>
        <dbReference type="ARBA" id="ARBA00022840"/>
    </source>
</evidence>
<dbReference type="InterPro" id="IPR036890">
    <property type="entry name" value="HATPase_C_sf"/>
</dbReference>
<keyword evidence="11" id="KW-0812">Transmembrane</keyword>
<dbReference type="CDD" id="cd06225">
    <property type="entry name" value="HAMP"/>
    <property type="match status" value="1"/>
</dbReference>
<sequence length="528" mass="57532">MIHTLGVGDHEAQAHPVMSTISRKLFFLTASLQVLVLAITLGLLERSQARQWEEHLHTQAQAFARLATPELLRFFRGTFPPSQQPPPGELRELLAFNQDLVQFSLHAPSGRLLYASPLLWEQAAFVVDDLLAVDPGVRLQQPRVSVKPLELADGERFVDLIHPAFGPTGEHVLSVRYLISYAGTRSLQAATRADYLRIALIAVLTSLVLAALMARWVSRPVRQLTAGARALARGESPQRLQLRGRDEIGALARAFNDMATSLADKHRELVEKNAALAAANQDLRQMQDSLVRAEKLAAIGQLAAGVSHEIDNPVGIILGYAELLREEFPAGDPRREDVEVIIRECQRCRRITGGLLGFARSQPSRLERLDLNGLAAETQGSLSVQKLFREIAWTTCLAPEPLLVAGDADKLKQVLINLLLNAAQALGGQGEIRLELRRAGDYAEILVGDNGPGIAPADLERVFEPFYSTKERGQGTGLGLAVCRKLVEEHGGQVSTSGAADGGALFRVLLPLAGEEKYFDIGDDNSIA</sequence>
<feature type="coiled-coil region" evidence="10">
    <location>
        <begin position="269"/>
        <end position="296"/>
    </location>
</feature>
<dbReference type="Gene3D" id="3.30.565.10">
    <property type="entry name" value="Histidine kinase-like ATPase, C-terminal domain"/>
    <property type="match status" value="1"/>
</dbReference>
<keyword evidence="10" id="KW-0175">Coiled coil</keyword>
<dbReference type="Pfam" id="PF02518">
    <property type="entry name" value="HATPase_c"/>
    <property type="match status" value="1"/>
</dbReference>
<evidence type="ECO:0000256" key="3">
    <source>
        <dbReference type="ARBA" id="ARBA00012438"/>
    </source>
</evidence>
<dbReference type="PROSITE" id="PS50885">
    <property type="entry name" value="HAMP"/>
    <property type="match status" value="1"/>
</dbReference>
<dbReference type="SMART" id="SM00304">
    <property type="entry name" value="HAMP"/>
    <property type="match status" value="1"/>
</dbReference>
<keyword evidence="9" id="KW-0902">Two-component regulatory system</keyword>
<dbReference type="InterPro" id="IPR005467">
    <property type="entry name" value="His_kinase_dom"/>
</dbReference>
<feature type="domain" description="Histidine kinase" evidence="12">
    <location>
        <begin position="305"/>
        <end position="514"/>
    </location>
</feature>
<evidence type="ECO:0000256" key="2">
    <source>
        <dbReference type="ARBA" id="ARBA00004370"/>
    </source>
</evidence>
<dbReference type="PANTHER" id="PTHR43065:SF10">
    <property type="entry name" value="PEROXIDE STRESS-ACTIVATED HISTIDINE KINASE MAK3"/>
    <property type="match status" value="1"/>
</dbReference>
<comment type="catalytic activity">
    <reaction evidence="1">
        <text>ATP + protein L-histidine = ADP + protein N-phospho-L-histidine.</text>
        <dbReference type="EC" id="2.7.13.3"/>
    </reaction>
</comment>
<reference evidence="14" key="1">
    <citation type="journal article" date="2022" name="Environ. Microbiol.">
        <title>Geoalkalibacter halelectricus SAP #1 sp. nov. possessing extracellular electron transfer and mineral#reducing capabilities from a haloalkaline environment.</title>
        <authorList>
            <person name="Yadav S."/>
            <person name="Singh R."/>
            <person name="Sundharam S.S."/>
            <person name="Chaudhary S."/>
            <person name="Krishnamurthi S."/>
            <person name="Patil S.A."/>
        </authorList>
    </citation>
    <scope>NUCLEOTIDE SEQUENCE</scope>
    <source>
        <strain evidence="14">SAP-1</strain>
    </source>
</reference>
<evidence type="ECO:0000256" key="9">
    <source>
        <dbReference type="ARBA" id="ARBA00023012"/>
    </source>
</evidence>
<evidence type="ECO:0000259" key="12">
    <source>
        <dbReference type="PROSITE" id="PS50109"/>
    </source>
</evidence>
<dbReference type="SUPFAM" id="SSF55874">
    <property type="entry name" value="ATPase domain of HSP90 chaperone/DNA topoisomerase II/histidine kinase"/>
    <property type="match status" value="1"/>
</dbReference>
<keyword evidence="6" id="KW-0547">Nucleotide-binding</keyword>
<dbReference type="Gene3D" id="6.10.340.10">
    <property type="match status" value="1"/>
</dbReference>
<dbReference type="Gene3D" id="1.10.287.130">
    <property type="match status" value="1"/>
</dbReference>
<keyword evidence="5" id="KW-0808">Transferase</keyword>
<keyword evidence="7" id="KW-0418">Kinase</keyword>
<keyword evidence="8 14" id="KW-0067">ATP-binding</keyword>
<dbReference type="RefSeq" id="WP_260749382.1">
    <property type="nucleotide sequence ID" value="NZ_CP092109.1"/>
</dbReference>
<protein>
    <recommendedName>
        <fullName evidence="3">histidine kinase</fullName>
        <ecNumber evidence="3">2.7.13.3</ecNumber>
    </recommendedName>
</protein>
<evidence type="ECO:0000256" key="6">
    <source>
        <dbReference type="ARBA" id="ARBA00022741"/>
    </source>
</evidence>
<organism evidence="14 15">
    <name type="scientific">Geoalkalibacter halelectricus</name>
    <dbReference type="NCBI Taxonomy" id="2847045"/>
    <lineage>
        <taxon>Bacteria</taxon>
        <taxon>Pseudomonadati</taxon>
        <taxon>Thermodesulfobacteriota</taxon>
        <taxon>Desulfuromonadia</taxon>
        <taxon>Desulfuromonadales</taxon>
        <taxon>Geoalkalibacteraceae</taxon>
        <taxon>Geoalkalibacter</taxon>
    </lineage>
</organism>
<dbReference type="CDD" id="cd00082">
    <property type="entry name" value="HisKA"/>
    <property type="match status" value="1"/>
</dbReference>
<dbReference type="EMBL" id="CP092109">
    <property type="protein sequence ID" value="UWZ81014.1"/>
    <property type="molecule type" value="Genomic_DNA"/>
</dbReference>
<keyword evidence="15" id="KW-1185">Reference proteome</keyword>
<dbReference type="Pfam" id="PF00672">
    <property type="entry name" value="HAMP"/>
    <property type="match status" value="1"/>
</dbReference>
<dbReference type="SUPFAM" id="SSF158472">
    <property type="entry name" value="HAMP domain-like"/>
    <property type="match status" value="1"/>
</dbReference>
<evidence type="ECO:0000256" key="7">
    <source>
        <dbReference type="ARBA" id="ARBA00022777"/>
    </source>
</evidence>
<dbReference type="SMART" id="SM00387">
    <property type="entry name" value="HATPase_c"/>
    <property type="match status" value="1"/>
</dbReference>
<comment type="subcellular location">
    <subcellularLocation>
        <location evidence="2">Membrane</location>
    </subcellularLocation>
</comment>
<proteinExistence type="predicted"/>
<evidence type="ECO:0000256" key="4">
    <source>
        <dbReference type="ARBA" id="ARBA00022553"/>
    </source>
</evidence>
<dbReference type="Proteomes" id="UP001060414">
    <property type="component" value="Chromosome"/>
</dbReference>
<evidence type="ECO:0000256" key="10">
    <source>
        <dbReference type="SAM" id="Coils"/>
    </source>
</evidence>
<dbReference type="GO" id="GO:0005524">
    <property type="term" value="F:ATP binding"/>
    <property type="evidence" value="ECO:0007669"/>
    <property type="project" value="UniProtKB-KW"/>
</dbReference>
<dbReference type="SUPFAM" id="SSF47384">
    <property type="entry name" value="Homodimeric domain of signal transducing histidine kinase"/>
    <property type="match status" value="1"/>
</dbReference>
<evidence type="ECO:0000313" key="15">
    <source>
        <dbReference type="Proteomes" id="UP001060414"/>
    </source>
</evidence>
<name>A0ABY5ZR69_9BACT</name>
<dbReference type="InterPro" id="IPR036097">
    <property type="entry name" value="HisK_dim/P_sf"/>
</dbReference>
<dbReference type="EC" id="2.7.13.3" evidence="3"/>
<dbReference type="PRINTS" id="PR00344">
    <property type="entry name" value="BCTRLSENSOR"/>
</dbReference>
<gene>
    <name evidence="14" type="ORF">L9S41_06360</name>
</gene>
<feature type="transmembrane region" description="Helical" evidence="11">
    <location>
        <begin position="195"/>
        <end position="217"/>
    </location>
</feature>
<accession>A0ABY5ZR69</accession>
<dbReference type="Pfam" id="PF00512">
    <property type="entry name" value="HisKA"/>
    <property type="match status" value="1"/>
</dbReference>
<dbReference type="PROSITE" id="PS50109">
    <property type="entry name" value="HIS_KIN"/>
    <property type="match status" value="1"/>
</dbReference>
<evidence type="ECO:0000256" key="11">
    <source>
        <dbReference type="SAM" id="Phobius"/>
    </source>
</evidence>
<feature type="domain" description="HAMP" evidence="13">
    <location>
        <begin position="215"/>
        <end position="267"/>
    </location>
</feature>
<evidence type="ECO:0000313" key="14">
    <source>
        <dbReference type="EMBL" id="UWZ81014.1"/>
    </source>
</evidence>
<keyword evidence="11" id="KW-0472">Membrane</keyword>
<dbReference type="InterPro" id="IPR003661">
    <property type="entry name" value="HisK_dim/P_dom"/>
</dbReference>
<dbReference type="InterPro" id="IPR003594">
    <property type="entry name" value="HATPase_dom"/>
</dbReference>
<dbReference type="SMART" id="SM00388">
    <property type="entry name" value="HisKA"/>
    <property type="match status" value="1"/>
</dbReference>
<dbReference type="PANTHER" id="PTHR43065">
    <property type="entry name" value="SENSOR HISTIDINE KINASE"/>
    <property type="match status" value="1"/>
</dbReference>
<keyword evidence="4" id="KW-0597">Phosphoprotein</keyword>
<evidence type="ECO:0000259" key="13">
    <source>
        <dbReference type="PROSITE" id="PS50885"/>
    </source>
</evidence>